<evidence type="ECO:0000313" key="1">
    <source>
        <dbReference type="EMBL" id="KAF6804054.1"/>
    </source>
</evidence>
<name>A0A8H6J055_9PEZI</name>
<accession>A0A8H6J055</accession>
<proteinExistence type="predicted"/>
<organism evidence="1 2">
    <name type="scientific">Colletotrichum musicola</name>
    <dbReference type="NCBI Taxonomy" id="2175873"/>
    <lineage>
        <taxon>Eukaryota</taxon>
        <taxon>Fungi</taxon>
        <taxon>Dikarya</taxon>
        <taxon>Ascomycota</taxon>
        <taxon>Pezizomycotina</taxon>
        <taxon>Sordariomycetes</taxon>
        <taxon>Hypocreomycetidae</taxon>
        <taxon>Glomerellales</taxon>
        <taxon>Glomerellaceae</taxon>
        <taxon>Colletotrichum</taxon>
        <taxon>Colletotrichum orchidearum species complex</taxon>
    </lineage>
</organism>
<dbReference type="AlphaFoldDB" id="A0A8H6J055"/>
<reference evidence="1" key="1">
    <citation type="journal article" date="2020" name="Phytopathology">
        <title>Genome Sequence Resources of Colletotrichum truncatum, C. plurivorum, C. musicola, and C. sojae: Four Species Pathogenic to Soybean (Glycine max).</title>
        <authorList>
            <person name="Rogerio F."/>
            <person name="Boufleur T.R."/>
            <person name="Ciampi-Guillardi M."/>
            <person name="Sukno S.A."/>
            <person name="Thon M.R."/>
            <person name="Massola Junior N.S."/>
            <person name="Baroncelli R."/>
        </authorList>
    </citation>
    <scope>NUCLEOTIDE SEQUENCE</scope>
    <source>
        <strain evidence="1">LFN0074</strain>
    </source>
</reference>
<comment type="caution">
    <text evidence="1">The sequence shown here is derived from an EMBL/GenBank/DDBJ whole genome shotgun (WGS) entry which is preliminary data.</text>
</comment>
<protein>
    <submittedName>
        <fullName evidence="1">Uncharacterized protein</fullName>
    </submittedName>
</protein>
<dbReference type="EMBL" id="WIGM01001157">
    <property type="protein sequence ID" value="KAF6804054.1"/>
    <property type="molecule type" value="Genomic_DNA"/>
</dbReference>
<keyword evidence="2" id="KW-1185">Reference proteome</keyword>
<dbReference type="Proteomes" id="UP000639643">
    <property type="component" value="Unassembled WGS sequence"/>
</dbReference>
<evidence type="ECO:0000313" key="2">
    <source>
        <dbReference type="Proteomes" id="UP000639643"/>
    </source>
</evidence>
<sequence length="119" mass="12562">MKNESALDLGRRNEPLHHGTVRIPSMHDLLGLASAAQRAILLLCRSDPLGTTGTPLDLFLDNYAVILLCRFAFVGLSSLPAKIAGSVADASATGAELRSSVSRSEHVTGLGAGLDIQRR</sequence>
<gene>
    <name evidence="1" type="ORF">CMUS01_14941</name>
</gene>